<dbReference type="Gene3D" id="3.30.70.20">
    <property type="match status" value="1"/>
</dbReference>
<evidence type="ECO:0000256" key="8">
    <source>
        <dbReference type="RuleBase" id="RU368020"/>
    </source>
</evidence>
<keyword evidence="6 8" id="KW-0411">Iron-sulfur</keyword>
<dbReference type="Proteomes" id="UP000266615">
    <property type="component" value="Unassembled WGS sequence"/>
</dbReference>
<evidence type="ECO:0000256" key="2">
    <source>
        <dbReference type="ARBA" id="ARBA00022448"/>
    </source>
</evidence>
<dbReference type="PANTHER" id="PTHR36923">
    <property type="entry name" value="FERREDOXIN"/>
    <property type="match status" value="1"/>
</dbReference>
<evidence type="ECO:0000313" key="10">
    <source>
        <dbReference type="Proteomes" id="UP000266615"/>
    </source>
</evidence>
<evidence type="ECO:0000256" key="6">
    <source>
        <dbReference type="ARBA" id="ARBA00023014"/>
    </source>
</evidence>
<evidence type="ECO:0000256" key="1">
    <source>
        <dbReference type="ARBA" id="ARBA00001927"/>
    </source>
</evidence>
<evidence type="ECO:0000313" key="9">
    <source>
        <dbReference type="EMBL" id="RJN32927.1"/>
    </source>
</evidence>
<evidence type="ECO:0000256" key="3">
    <source>
        <dbReference type="ARBA" id="ARBA00022723"/>
    </source>
</evidence>
<reference evidence="9 10" key="1">
    <citation type="submission" date="2018-09" db="EMBL/GenBank/DDBJ databases">
        <title>Nesterenkonia natronophila sp. nov., an alkaliphilic actinobacteriume isolated from a soda lake, and emended description of the genus Nesterenkonia.</title>
        <authorList>
            <person name="Menes R.J."/>
            <person name="Iriarte A."/>
        </authorList>
    </citation>
    <scope>NUCLEOTIDE SEQUENCE [LARGE SCALE GENOMIC DNA]</scope>
    <source>
        <strain evidence="9 10">M8</strain>
    </source>
</reference>
<accession>A0A3A4FCW9</accession>
<dbReference type="PANTHER" id="PTHR36923:SF3">
    <property type="entry name" value="FERREDOXIN"/>
    <property type="match status" value="1"/>
</dbReference>
<dbReference type="InterPro" id="IPR051269">
    <property type="entry name" value="Fe-S_cluster_ET"/>
</dbReference>
<comment type="caution">
    <text evidence="9">The sequence shown here is derived from an EMBL/GenBank/DDBJ whole genome shotgun (WGS) entry which is preliminary data.</text>
</comment>
<dbReference type="Pfam" id="PF13459">
    <property type="entry name" value="Fer4_15"/>
    <property type="match status" value="1"/>
</dbReference>
<keyword evidence="7" id="KW-0003">3Fe-4S</keyword>
<evidence type="ECO:0000256" key="4">
    <source>
        <dbReference type="ARBA" id="ARBA00022982"/>
    </source>
</evidence>
<name>A0A3A4FCW9_9MICC</name>
<keyword evidence="5 8" id="KW-0408">Iron</keyword>
<proteinExistence type="predicted"/>
<dbReference type="GO" id="GO:0009055">
    <property type="term" value="F:electron transfer activity"/>
    <property type="evidence" value="ECO:0007669"/>
    <property type="project" value="UniProtKB-UniRule"/>
</dbReference>
<comment type="function">
    <text evidence="8">Ferredoxins are iron-sulfur proteins that transfer electrons in a wide variety of metabolic reactions.</text>
</comment>
<dbReference type="GO" id="GO:0051538">
    <property type="term" value="F:3 iron, 4 sulfur cluster binding"/>
    <property type="evidence" value="ECO:0007669"/>
    <property type="project" value="UniProtKB-KW"/>
</dbReference>
<dbReference type="SUPFAM" id="SSF54862">
    <property type="entry name" value="4Fe-4S ferredoxins"/>
    <property type="match status" value="1"/>
</dbReference>
<organism evidence="9 10">
    <name type="scientific">Nesterenkonia natronophila</name>
    <dbReference type="NCBI Taxonomy" id="2174932"/>
    <lineage>
        <taxon>Bacteria</taxon>
        <taxon>Bacillati</taxon>
        <taxon>Actinomycetota</taxon>
        <taxon>Actinomycetes</taxon>
        <taxon>Micrococcales</taxon>
        <taxon>Micrococcaceae</taxon>
        <taxon>Nesterenkonia</taxon>
    </lineage>
</organism>
<dbReference type="OrthoDB" id="4741951at2"/>
<evidence type="ECO:0000256" key="7">
    <source>
        <dbReference type="ARBA" id="ARBA00023291"/>
    </source>
</evidence>
<dbReference type="EMBL" id="QYZP01000001">
    <property type="protein sequence ID" value="RJN32927.1"/>
    <property type="molecule type" value="Genomic_DNA"/>
</dbReference>
<keyword evidence="2 8" id="KW-0813">Transport</keyword>
<sequence>MKVWVDRNICDNHGQCAIAAPDNFSLDADGVLQYKEDFPDADLEYIEDAMDVCPVQAIFLKGEQ</sequence>
<gene>
    <name evidence="9" type="ORF">D3250_03705</name>
</gene>
<dbReference type="GO" id="GO:0005506">
    <property type="term" value="F:iron ion binding"/>
    <property type="evidence" value="ECO:0007669"/>
    <property type="project" value="UniProtKB-UniRule"/>
</dbReference>
<keyword evidence="10" id="KW-1185">Reference proteome</keyword>
<dbReference type="AlphaFoldDB" id="A0A3A4FCW9"/>
<dbReference type="PRINTS" id="PR00352">
    <property type="entry name" value="3FE4SFRDOXIN"/>
</dbReference>
<evidence type="ECO:0000256" key="5">
    <source>
        <dbReference type="ARBA" id="ARBA00023004"/>
    </source>
</evidence>
<dbReference type="RefSeq" id="WP_119901971.1">
    <property type="nucleotide sequence ID" value="NZ_QYZP01000001.1"/>
</dbReference>
<keyword evidence="3 8" id="KW-0479">Metal-binding</keyword>
<keyword evidence="4 8" id="KW-0249">Electron transport</keyword>
<comment type="cofactor">
    <cofactor evidence="1">
        <name>[3Fe-4S] cluster</name>
        <dbReference type="ChEBI" id="CHEBI:21137"/>
    </cofactor>
</comment>
<protein>
    <recommendedName>
        <fullName evidence="8">Ferredoxin</fullName>
    </recommendedName>
</protein>
<dbReference type="InterPro" id="IPR001080">
    <property type="entry name" value="3Fe4S_ferredoxin"/>
</dbReference>